<comment type="caution">
    <text evidence="9">The sequence shown here is derived from an EMBL/GenBank/DDBJ whole genome shotgun (WGS) entry which is preliminary data.</text>
</comment>
<keyword evidence="4 6" id="KW-1133">Transmembrane helix</keyword>
<dbReference type="PANTHER" id="PTHR30619">
    <property type="entry name" value="DNA INTERNALIZATION/COMPETENCE PROTEIN COMEC/REC2"/>
    <property type="match status" value="1"/>
</dbReference>
<dbReference type="InterPro" id="IPR025405">
    <property type="entry name" value="DUF4131"/>
</dbReference>
<evidence type="ECO:0000313" key="9">
    <source>
        <dbReference type="EMBL" id="MBF1446244.1"/>
    </source>
</evidence>
<feature type="transmembrane region" description="Helical" evidence="6">
    <location>
        <begin position="361"/>
        <end position="380"/>
    </location>
</feature>
<dbReference type="AlphaFoldDB" id="A0A9D5WWX1"/>
<feature type="transmembrane region" description="Helical" evidence="6">
    <location>
        <begin position="422"/>
        <end position="448"/>
    </location>
</feature>
<keyword evidence="2" id="KW-1003">Cell membrane</keyword>
<dbReference type="Pfam" id="PF03772">
    <property type="entry name" value="Competence"/>
    <property type="match status" value="1"/>
</dbReference>
<feature type="transmembrane region" description="Helical" evidence="6">
    <location>
        <begin position="490"/>
        <end position="510"/>
    </location>
</feature>
<organism evidence="9 10">
    <name type="scientific">Prevotella nigrescens</name>
    <dbReference type="NCBI Taxonomy" id="28133"/>
    <lineage>
        <taxon>Bacteria</taxon>
        <taxon>Pseudomonadati</taxon>
        <taxon>Bacteroidota</taxon>
        <taxon>Bacteroidia</taxon>
        <taxon>Bacteroidales</taxon>
        <taxon>Prevotellaceae</taxon>
        <taxon>Prevotella</taxon>
    </lineage>
</organism>
<evidence type="ECO:0000256" key="4">
    <source>
        <dbReference type="ARBA" id="ARBA00022989"/>
    </source>
</evidence>
<evidence type="ECO:0000256" key="6">
    <source>
        <dbReference type="SAM" id="Phobius"/>
    </source>
</evidence>
<evidence type="ECO:0000259" key="8">
    <source>
        <dbReference type="Pfam" id="PF13567"/>
    </source>
</evidence>
<dbReference type="Proteomes" id="UP000787419">
    <property type="component" value="Unassembled WGS sequence"/>
</dbReference>
<dbReference type="RefSeq" id="WP_278489222.1">
    <property type="nucleotide sequence ID" value="NZ_CAJZDG010000040.1"/>
</dbReference>
<dbReference type="EMBL" id="JABZTM010000016">
    <property type="protein sequence ID" value="MBF1446244.1"/>
    <property type="molecule type" value="Genomic_DNA"/>
</dbReference>
<evidence type="ECO:0000256" key="1">
    <source>
        <dbReference type="ARBA" id="ARBA00004651"/>
    </source>
</evidence>
<comment type="subcellular location">
    <subcellularLocation>
        <location evidence="1">Cell membrane</location>
        <topology evidence="1">Multi-pass membrane protein</topology>
    </subcellularLocation>
</comment>
<feature type="transmembrane region" description="Helical" evidence="6">
    <location>
        <begin position="12"/>
        <end position="29"/>
    </location>
</feature>
<feature type="transmembrane region" description="Helical" evidence="6">
    <location>
        <begin position="254"/>
        <end position="274"/>
    </location>
</feature>
<reference evidence="9" key="1">
    <citation type="submission" date="2020-04" db="EMBL/GenBank/DDBJ databases">
        <title>Deep metagenomics examines the oral microbiome during advanced dental caries in children, revealing novel taxa and co-occurrences with host molecules.</title>
        <authorList>
            <person name="Baker J.L."/>
            <person name="Morton J.T."/>
            <person name="Dinis M."/>
            <person name="Alvarez R."/>
            <person name="Tran N.C."/>
            <person name="Knight R."/>
            <person name="Edlund A."/>
        </authorList>
    </citation>
    <scope>NUCLEOTIDE SEQUENCE</scope>
    <source>
        <strain evidence="9">JCVI_32_bin.50</strain>
    </source>
</reference>
<proteinExistence type="predicted"/>
<dbReference type="InterPro" id="IPR052159">
    <property type="entry name" value="Competence_DNA_uptake"/>
</dbReference>
<sequence>MRRSTDGDMNPLVKVAVALIIGMTLGRYGATAVPLWSWSAMAALCLAIVLFSGKRRLSGSWSLLLAVASVGGLLMADTEINLQRKFITEPFRYDAVLLTEPVQHGKVMKTDLAISTTEGMIKVKASILRDTVYNNYKRLHVGDGITAYSQLEEPVNFRDSEFDYARWLRLHGFDAETFIYYRNWKKASVDLSFLNIVDRTLIELKRAKQQWLQTYMRAGLSGQTAAVAIAMTLGDKQHISEEVKDDYSISGASHVLALSGLHLSIIYAIFMFGFNLCKGIPYISTLVRYHLSDLLVLLLIWLYALLVDFSPSVVRSATMITVYSMVGLLNRDKFSLNTLALTAIILLAARPQNLWDVGFQMSFMAMLAIVLFAPLLYGLLSRERLQRHWLLRWVWGPATVSVAAQTGTAPLVAYYFGRFSCYFLLSSFVVIPCATIVLYAAILLLACFSVPTVQFIVGKTLLTVVGFMNTALHRIAHLPGASIEALHPSVLQVSLCFAFLFCMYYSATFINNETNLR</sequence>
<evidence type="ECO:0000256" key="2">
    <source>
        <dbReference type="ARBA" id="ARBA00022475"/>
    </source>
</evidence>
<feature type="domain" description="DUF4131" evidence="8">
    <location>
        <begin position="33"/>
        <end position="180"/>
    </location>
</feature>
<feature type="transmembrane region" description="Helical" evidence="6">
    <location>
        <begin position="392"/>
        <end position="416"/>
    </location>
</feature>
<dbReference type="Pfam" id="PF13567">
    <property type="entry name" value="DUF4131"/>
    <property type="match status" value="1"/>
</dbReference>
<evidence type="ECO:0000256" key="5">
    <source>
        <dbReference type="ARBA" id="ARBA00023136"/>
    </source>
</evidence>
<name>A0A9D5WWX1_9BACT</name>
<keyword evidence="3 6" id="KW-0812">Transmembrane</keyword>
<protein>
    <submittedName>
        <fullName evidence="9">ComEC/Rec2 family competence protein</fullName>
    </submittedName>
</protein>
<gene>
    <name evidence="9" type="ORF">HXN55_02480</name>
</gene>
<feature type="transmembrane region" description="Helical" evidence="6">
    <location>
        <begin position="35"/>
        <end position="53"/>
    </location>
</feature>
<evidence type="ECO:0000259" key="7">
    <source>
        <dbReference type="Pfam" id="PF03772"/>
    </source>
</evidence>
<keyword evidence="5 6" id="KW-0472">Membrane</keyword>
<dbReference type="NCBIfam" id="TIGR00360">
    <property type="entry name" value="ComEC_N-term"/>
    <property type="match status" value="1"/>
</dbReference>
<evidence type="ECO:0000256" key="3">
    <source>
        <dbReference type="ARBA" id="ARBA00022692"/>
    </source>
</evidence>
<dbReference type="PANTHER" id="PTHR30619:SF1">
    <property type="entry name" value="RECOMBINATION PROTEIN 2"/>
    <property type="match status" value="1"/>
</dbReference>
<feature type="transmembrane region" description="Helical" evidence="6">
    <location>
        <begin position="460"/>
        <end position="478"/>
    </location>
</feature>
<feature type="domain" description="ComEC/Rec2-related protein" evidence="7">
    <location>
        <begin position="231"/>
        <end position="505"/>
    </location>
</feature>
<feature type="transmembrane region" description="Helical" evidence="6">
    <location>
        <begin position="336"/>
        <end position="355"/>
    </location>
</feature>
<dbReference type="InterPro" id="IPR004477">
    <property type="entry name" value="ComEC_N"/>
</dbReference>
<feature type="transmembrane region" description="Helical" evidence="6">
    <location>
        <begin position="286"/>
        <end position="306"/>
    </location>
</feature>
<dbReference type="GO" id="GO:0005886">
    <property type="term" value="C:plasma membrane"/>
    <property type="evidence" value="ECO:0007669"/>
    <property type="project" value="UniProtKB-SubCell"/>
</dbReference>
<evidence type="ECO:0000313" key="10">
    <source>
        <dbReference type="Proteomes" id="UP000787419"/>
    </source>
</evidence>
<accession>A0A9D5WWX1</accession>